<evidence type="ECO:0000256" key="7">
    <source>
        <dbReference type="HAMAP-Rule" id="MF_01337"/>
    </source>
</evidence>
<dbReference type="HAMAP" id="MF_01337_B">
    <property type="entry name" value="Ribosomal_uL18_B"/>
    <property type="match status" value="1"/>
</dbReference>
<dbReference type="AlphaFoldDB" id="A0A2H9T252"/>
<organism evidence="8 9">
    <name type="scientific">Candidatus Staskawiczbacteria bacterium CG10_big_fil_rev_8_21_14_0_10_38_10</name>
    <dbReference type="NCBI Taxonomy" id="1974891"/>
    <lineage>
        <taxon>Bacteria</taxon>
        <taxon>Candidatus Staskawicziibacteriota</taxon>
    </lineage>
</organism>
<evidence type="ECO:0000256" key="5">
    <source>
        <dbReference type="ARBA" id="ARBA00023274"/>
    </source>
</evidence>
<dbReference type="GO" id="GO:0005840">
    <property type="term" value="C:ribosome"/>
    <property type="evidence" value="ECO:0007669"/>
    <property type="project" value="UniProtKB-KW"/>
</dbReference>
<protein>
    <recommendedName>
        <fullName evidence="6 7">Large ribosomal subunit protein uL18</fullName>
    </recommendedName>
</protein>
<evidence type="ECO:0000256" key="3">
    <source>
        <dbReference type="ARBA" id="ARBA00022884"/>
    </source>
</evidence>
<dbReference type="GO" id="GO:0008097">
    <property type="term" value="F:5S rRNA binding"/>
    <property type="evidence" value="ECO:0007669"/>
    <property type="project" value="TreeGrafter"/>
</dbReference>
<keyword evidence="4 7" id="KW-0689">Ribosomal protein</keyword>
<dbReference type="NCBIfam" id="TIGR00060">
    <property type="entry name" value="L18_bact"/>
    <property type="match status" value="1"/>
</dbReference>
<dbReference type="GO" id="GO:0003735">
    <property type="term" value="F:structural constituent of ribosome"/>
    <property type="evidence" value="ECO:0007669"/>
    <property type="project" value="InterPro"/>
</dbReference>
<keyword evidence="5 7" id="KW-0687">Ribonucleoprotein</keyword>
<name>A0A2H9T252_9BACT</name>
<sequence length="135" mass="15340">MKKNIKQERRKRRHQKIRVKIKGTKKRPRLCVFRSAKHIYAQLIDDEKGQTIITASDLELKQTKTRSVKAAKTPADKEKKELSGKLKVAYEVGKLTAEKAAKEKIENAVFDRGGFVYHGRIKALAEGVRDGGLKI</sequence>
<dbReference type="Proteomes" id="UP000236946">
    <property type="component" value="Unassembled WGS sequence"/>
</dbReference>
<dbReference type="CDD" id="cd00432">
    <property type="entry name" value="Ribosomal_L18_L5e"/>
    <property type="match status" value="1"/>
</dbReference>
<comment type="subunit">
    <text evidence="7">Part of the 50S ribosomal subunit; part of the 5S rRNA/L5/L18/L25 subcomplex. Contacts the 5S and 23S rRNAs.</text>
</comment>
<gene>
    <name evidence="7 8" type="primary">rplR</name>
    <name evidence="8" type="ORF">COU98_00185</name>
</gene>
<dbReference type="PANTHER" id="PTHR12899">
    <property type="entry name" value="39S RIBOSOMAL PROTEIN L18, MITOCHONDRIAL"/>
    <property type="match status" value="1"/>
</dbReference>
<keyword evidence="3 7" id="KW-0694">RNA-binding</keyword>
<dbReference type="FunFam" id="3.30.420.100:FF:000001">
    <property type="entry name" value="50S ribosomal protein L18"/>
    <property type="match status" value="1"/>
</dbReference>
<dbReference type="Gene3D" id="3.30.420.100">
    <property type="match status" value="1"/>
</dbReference>
<comment type="function">
    <text evidence="7">This is one of the proteins that bind and probably mediate the attachment of the 5S RNA into the large ribosomal subunit, where it forms part of the central protuberance.</text>
</comment>
<evidence type="ECO:0000256" key="4">
    <source>
        <dbReference type="ARBA" id="ARBA00022980"/>
    </source>
</evidence>
<proteinExistence type="inferred from homology"/>
<evidence type="ECO:0000256" key="6">
    <source>
        <dbReference type="ARBA" id="ARBA00035197"/>
    </source>
</evidence>
<accession>A0A2H9T252</accession>
<dbReference type="EMBL" id="PFEN01000002">
    <property type="protein sequence ID" value="PJE69788.1"/>
    <property type="molecule type" value="Genomic_DNA"/>
</dbReference>
<dbReference type="Pfam" id="PF00861">
    <property type="entry name" value="Ribosomal_L18p"/>
    <property type="match status" value="1"/>
</dbReference>
<dbReference type="GO" id="GO:0006412">
    <property type="term" value="P:translation"/>
    <property type="evidence" value="ECO:0007669"/>
    <property type="project" value="UniProtKB-UniRule"/>
</dbReference>
<reference evidence="9" key="1">
    <citation type="submission" date="2017-09" db="EMBL/GenBank/DDBJ databases">
        <title>Depth-based differentiation of microbial function through sediment-hosted aquifers and enrichment of novel symbionts in the deep terrestrial subsurface.</title>
        <authorList>
            <person name="Probst A.J."/>
            <person name="Ladd B."/>
            <person name="Jarett J.K."/>
            <person name="Geller-Mcgrath D.E."/>
            <person name="Sieber C.M.K."/>
            <person name="Emerson J.B."/>
            <person name="Anantharaman K."/>
            <person name="Thomas B.C."/>
            <person name="Malmstrom R."/>
            <person name="Stieglmeier M."/>
            <person name="Klingl A."/>
            <person name="Woyke T."/>
            <person name="Ryan C.M."/>
            <person name="Banfield J.F."/>
        </authorList>
    </citation>
    <scope>NUCLEOTIDE SEQUENCE [LARGE SCALE GENOMIC DNA]</scope>
</reference>
<dbReference type="SUPFAM" id="SSF53137">
    <property type="entry name" value="Translational machinery components"/>
    <property type="match status" value="1"/>
</dbReference>
<evidence type="ECO:0000256" key="2">
    <source>
        <dbReference type="ARBA" id="ARBA00022730"/>
    </source>
</evidence>
<evidence type="ECO:0000256" key="1">
    <source>
        <dbReference type="ARBA" id="ARBA00007116"/>
    </source>
</evidence>
<dbReference type="InterPro" id="IPR004389">
    <property type="entry name" value="Ribosomal_uL18_bac-type"/>
</dbReference>
<comment type="caution">
    <text evidence="8">The sequence shown here is derived from an EMBL/GenBank/DDBJ whole genome shotgun (WGS) entry which is preliminary data.</text>
</comment>
<dbReference type="InterPro" id="IPR005484">
    <property type="entry name" value="Ribosomal_uL18_bac/plant/anim"/>
</dbReference>
<dbReference type="InterPro" id="IPR057268">
    <property type="entry name" value="Ribosomal_L18"/>
</dbReference>
<evidence type="ECO:0000313" key="9">
    <source>
        <dbReference type="Proteomes" id="UP000236946"/>
    </source>
</evidence>
<comment type="similarity">
    <text evidence="1 7">Belongs to the universal ribosomal protein uL18 family.</text>
</comment>
<evidence type="ECO:0000313" key="8">
    <source>
        <dbReference type="EMBL" id="PJE69788.1"/>
    </source>
</evidence>
<dbReference type="GO" id="GO:1990904">
    <property type="term" value="C:ribonucleoprotein complex"/>
    <property type="evidence" value="ECO:0007669"/>
    <property type="project" value="UniProtKB-KW"/>
</dbReference>
<dbReference type="GO" id="GO:0005737">
    <property type="term" value="C:cytoplasm"/>
    <property type="evidence" value="ECO:0007669"/>
    <property type="project" value="UniProtKB-ARBA"/>
</dbReference>
<dbReference type="PANTHER" id="PTHR12899:SF3">
    <property type="entry name" value="LARGE RIBOSOMAL SUBUNIT PROTEIN UL18M"/>
    <property type="match status" value="1"/>
</dbReference>
<keyword evidence="2 7" id="KW-0699">rRNA-binding</keyword>